<keyword evidence="9 10" id="KW-0961">Cell wall biogenesis/degradation</keyword>
<dbReference type="Pfam" id="PF03033">
    <property type="entry name" value="Glyco_transf_28"/>
    <property type="match status" value="1"/>
</dbReference>
<dbReference type="InterPro" id="IPR004276">
    <property type="entry name" value="GlycoTrans_28_N"/>
</dbReference>
<sequence>MSAKVLIAAGGTGGHIFPGLALALALREQGCAVHWLGGRQHGAAPSMECREVPQHGIDISTIEFGGLRAKGWMQWVLLPWRLLRALWQTLQVLQRVRPDVVVGMGGYLSFPAGVAAVLRGIPLVVHEQNAVTGLANRLLFRLARERFTAFPSIHPAAQWVGNPLRSSFAMQGAPQERYAARTGRLRLLVMGGSLGAQALNTVVPEALAGMEESRRPEVVHQCGRAHIDTVRACYAEAGVDAEVLPFLEDPAQAMANADVVLCRAGAGTVTEIAAVGVASVFVPYPYAVDDHQTHNARVLVDAGAAWLIPQDRFTSAVWRDWLLRASRTELQQRAIRAQTMAKPDADRQVAAACLRLSEHAAGATLFPPSFPR</sequence>
<feature type="binding site" evidence="10">
    <location>
        <position position="193"/>
    </location>
    <ligand>
        <name>UDP-N-acetyl-alpha-D-glucosamine</name>
        <dbReference type="ChEBI" id="CHEBI:57705"/>
    </ligand>
</feature>
<dbReference type="Proteomes" id="UP000017184">
    <property type="component" value="Chromosome"/>
</dbReference>
<keyword evidence="8 10" id="KW-0131">Cell cycle</keyword>
<evidence type="ECO:0000256" key="8">
    <source>
        <dbReference type="ARBA" id="ARBA00023306"/>
    </source>
</evidence>
<feature type="domain" description="Glycosyltransferase family 28 N-terminal" evidence="11">
    <location>
        <begin position="5"/>
        <end position="145"/>
    </location>
</feature>
<evidence type="ECO:0000256" key="4">
    <source>
        <dbReference type="ARBA" id="ARBA00022679"/>
    </source>
</evidence>
<comment type="similarity">
    <text evidence="10">Belongs to the glycosyltransferase 28 family. MurG subfamily.</text>
</comment>
<evidence type="ECO:0000256" key="7">
    <source>
        <dbReference type="ARBA" id="ARBA00023136"/>
    </source>
</evidence>
<dbReference type="GO" id="GO:0009252">
    <property type="term" value="P:peptidoglycan biosynthetic process"/>
    <property type="evidence" value="ECO:0007669"/>
    <property type="project" value="UniProtKB-UniRule"/>
</dbReference>
<comment type="subcellular location">
    <subcellularLocation>
        <location evidence="10">Cell membrane</location>
        <topology evidence="10">Peripheral membrane protein</topology>
        <orientation evidence="10">Cytoplasmic side</orientation>
    </subcellularLocation>
</comment>
<proteinExistence type="inferred from homology"/>
<dbReference type="PATRIC" id="fig|946483.4.peg.888"/>
<keyword evidence="1 10" id="KW-1003">Cell membrane</keyword>
<dbReference type="NCBIfam" id="TIGR01133">
    <property type="entry name" value="murG"/>
    <property type="match status" value="1"/>
</dbReference>
<evidence type="ECO:0000256" key="2">
    <source>
        <dbReference type="ARBA" id="ARBA00022618"/>
    </source>
</evidence>
<evidence type="ECO:0000256" key="5">
    <source>
        <dbReference type="ARBA" id="ARBA00022960"/>
    </source>
</evidence>
<dbReference type="GO" id="GO:0051301">
    <property type="term" value="P:cell division"/>
    <property type="evidence" value="ECO:0007669"/>
    <property type="project" value="UniProtKB-KW"/>
</dbReference>
<evidence type="ECO:0000259" key="11">
    <source>
        <dbReference type="Pfam" id="PF03033"/>
    </source>
</evidence>
<evidence type="ECO:0000313" key="13">
    <source>
        <dbReference type="EMBL" id="AGX86990.1"/>
    </source>
</evidence>
<dbReference type="HOGENOM" id="CLU_037404_2_0_4"/>
<evidence type="ECO:0000256" key="6">
    <source>
        <dbReference type="ARBA" id="ARBA00022984"/>
    </source>
</evidence>
<dbReference type="OrthoDB" id="9808936at2"/>
<feature type="binding site" evidence="10">
    <location>
        <position position="292"/>
    </location>
    <ligand>
        <name>UDP-N-acetyl-alpha-D-glucosamine</name>
        <dbReference type="ChEBI" id="CHEBI:57705"/>
    </ligand>
</feature>
<feature type="binding site" evidence="10">
    <location>
        <position position="129"/>
    </location>
    <ligand>
        <name>UDP-N-acetyl-alpha-D-glucosamine</name>
        <dbReference type="ChEBI" id="CHEBI:57705"/>
    </ligand>
</feature>
<feature type="binding site" evidence="10">
    <location>
        <position position="165"/>
    </location>
    <ligand>
        <name>UDP-N-acetyl-alpha-D-glucosamine</name>
        <dbReference type="ChEBI" id="CHEBI:57705"/>
    </ligand>
</feature>
<evidence type="ECO:0000256" key="1">
    <source>
        <dbReference type="ARBA" id="ARBA00022475"/>
    </source>
</evidence>
<evidence type="ECO:0000259" key="12">
    <source>
        <dbReference type="Pfam" id="PF04101"/>
    </source>
</evidence>
<dbReference type="STRING" id="946483.Cenrod_0887"/>
<keyword evidence="3 10" id="KW-0328">Glycosyltransferase</keyword>
<gene>
    <name evidence="10 13" type="primary">murG</name>
    <name evidence="13" type="ORF">Cenrod_0887</name>
</gene>
<comment type="pathway">
    <text evidence="10">Cell wall biogenesis; peptidoglycan biosynthesis.</text>
</comment>
<dbReference type="GO" id="GO:0050511">
    <property type="term" value="F:undecaprenyldiphospho-muramoylpentapeptide beta-N-acetylglucosaminyltransferase activity"/>
    <property type="evidence" value="ECO:0007669"/>
    <property type="project" value="UniProtKB-UniRule"/>
</dbReference>
<evidence type="ECO:0000256" key="3">
    <source>
        <dbReference type="ARBA" id="ARBA00022676"/>
    </source>
</evidence>
<dbReference type="RefSeq" id="WP_022771810.1">
    <property type="nucleotide sequence ID" value="NC_022576.1"/>
</dbReference>
<dbReference type="GO" id="GO:0008360">
    <property type="term" value="P:regulation of cell shape"/>
    <property type="evidence" value="ECO:0007669"/>
    <property type="project" value="UniProtKB-KW"/>
</dbReference>
<dbReference type="GO" id="GO:0005886">
    <property type="term" value="C:plasma membrane"/>
    <property type="evidence" value="ECO:0007669"/>
    <property type="project" value="UniProtKB-SubCell"/>
</dbReference>
<dbReference type="SUPFAM" id="SSF53756">
    <property type="entry name" value="UDP-Glycosyltransferase/glycogen phosphorylase"/>
    <property type="match status" value="1"/>
</dbReference>
<organism evidence="13 14">
    <name type="scientific">Candidatus Symbiobacter mobilis CR</name>
    <dbReference type="NCBI Taxonomy" id="946483"/>
    <lineage>
        <taxon>Bacteria</taxon>
        <taxon>Pseudomonadati</taxon>
        <taxon>Pseudomonadota</taxon>
        <taxon>Betaproteobacteria</taxon>
        <taxon>Burkholderiales</taxon>
        <taxon>Comamonadaceae</taxon>
    </lineage>
</organism>
<dbReference type="InterPro" id="IPR007235">
    <property type="entry name" value="Glyco_trans_28_C"/>
</dbReference>
<keyword evidence="4 10" id="KW-0808">Transferase</keyword>
<dbReference type="EMBL" id="CP004885">
    <property type="protein sequence ID" value="AGX86990.1"/>
    <property type="molecule type" value="Genomic_DNA"/>
</dbReference>
<dbReference type="PANTHER" id="PTHR21015:SF22">
    <property type="entry name" value="GLYCOSYLTRANSFERASE"/>
    <property type="match status" value="1"/>
</dbReference>
<dbReference type="GO" id="GO:0071555">
    <property type="term" value="P:cell wall organization"/>
    <property type="evidence" value="ECO:0007669"/>
    <property type="project" value="UniProtKB-KW"/>
</dbReference>
<dbReference type="GO" id="GO:0005975">
    <property type="term" value="P:carbohydrate metabolic process"/>
    <property type="evidence" value="ECO:0007669"/>
    <property type="project" value="InterPro"/>
</dbReference>
<dbReference type="AlphaFoldDB" id="U5N6T1"/>
<dbReference type="GO" id="GO:0051991">
    <property type="term" value="F:UDP-N-acetyl-D-glucosamine:N-acetylmuramoyl-L-alanyl-D-glutamyl-meso-2,6-diaminopimelyl-D-alanyl-D-alanine-diphosphoundecaprenol 4-beta-N-acetylglucosaminlytransferase activity"/>
    <property type="evidence" value="ECO:0007669"/>
    <property type="project" value="RHEA"/>
</dbReference>
<keyword evidence="7 10" id="KW-0472">Membrane</keyword>
<dbReference type="PANTHER" id="PTHR21015">
    <property type="entry name" value="UDP-N-ACETYLGLUCOSAMINE--N-ACETYLMURAMYL-(PENTAPEPTIDE) PYROPHOSPHORYL-UNDECAPRENOL N-ACETYLGLUCOSAMINE TRANSFERASE 1"/>
    <property type="match status" value="1"/>
</dbReference>
<dbReference type="KEGG" id="cbx:Cenrod_0887"/>
<protein>
    <recommendedName>
        <fullName evidence="10">UDP-N-acetylglucosamine--N-acetylmuramyl-(pentapeptide) pyrophosphoryl-undecaprenol N-acetylglucosamine transferase</fullName>
        <ecNumber evidence="10">2.4.1.227</ecNumber>
    </recommendedName>
    <alternativeName>
        <fullName evidence="10">Undecaprenyl-PP-MurNAc-pentapeptide-UDPGlcNAc GlcNAc transferase</fullName>
    </alternativeName>
</protein>
<name>U5N6T1_9BURK</name>
<evidence type="ECO:0000256" key="9">
    <source>
        <dbReference type="ARBA" id="ARBA00023316"/>
    </source>
</evidence>
<evidence type="ECO:0000256" key="10">
    <source>
        <dbReference type="HAMAP-Rule" id="MF_00033"/>
    </source>
</evidence>
<comment type="caution">
    <text evidence="10">Lacks conserved residue(s) required for the propagation of feature annotation.</text>
</comment>
<dbReference type="UniPathway" id="UPA00219"/>
<feature type="binding site" evidence="10">
    <location>
        <begin position="12"/>
        <end position="14"/>
    </location>
    <ligand>
        <name>UDP-N-acetyl-alpha-D-glucosamine</name>
        <dbReference type="ChEBI" id="CHEBI:57705"/>
    </ligand>
</feature>
<keyword evidence="2 10" id="KW-0132">Cell division</keyword>
<dbReference type="HAMAP" id="MF_00033">
    <property type="entry name" value="MurG"/>
    <property type="match status" value="1"/>
</dbReference>
<evidence type="ECO:0000313" key="14">
    <source>
        <dbReference type="Proteomes" id="UP000017184"/>
    </source>
</evidence>
<keyword evidence="14" id="KW-1185">Reference proteome</keyword>
<feature type="domain" description="Glycosyl transferase family 28 C-terminal" evidence="12">
    <location>
        <begin position="187"/>
        <end position="343"/>
    </location>
</feature>
<comment type="catalytic activity">
    <reaction evidence="10">
        <text>di-trans,octa-cis-undecaprenyl diphospho-N-acetyl-alpha-D-muramoyl-L-alanyl-D-glutamyl-meso-2,6-diaminopimeloyl-D-alanyl-D-alanine + UDP-N-acetyl-alpha-D-glucosamine = di-trans,octa-cis-undecaprenyl diphospho-[N-acetyl-alpha-D-glucosaminyl-(1-&gt;4)]-N-acetyl-alpha-D-muramoyl-L-alanyl-D-glutamyl-meso-2,6-diaminopimeloyl-D-alanyl-D-alanine + UDP + H(+)</text>
        <dbReference type="Rhea" id="RHEA:31227"/>
        <dbReference type="ChEBI" id="CHEBI:15378"/>
        <dbReference type="ChEBI" id="CHEBI:57705"/>
        <dbReference type="ChEBI" id="CHEBI:58223"/>
        <dbReference type="ChEBI" id="CHEBI:61387"/>
        <dbReference type="ChEBI" id="CHEBI:61388"/>
        <dbReference type="EC" id="2.4.1.227"/>
    </reaction>
</comment>
<dbReference type="CDD" id="cd03785">
    <property type="entry name" value="GT28_MurG"/>
    <property type="match status" value="1"/>
</dbReference>
<keyword evidence="6 10" id="KW-0573">Peptidoglycan synthesis</keyword>
<keyword evidence="5 10" id="KW-0133">Cell shape</keyword>
<dbReference type="eggNOG" id="COG0707">
    <property type="taxonomic scope" value="Bacteria"/>
</dbReference>
<reference evidence="13 14" key="1">
    <citation type="journal article" date="2013" name="Genome Biol.">
        <title>Genomic analysis reveals key aspects of prokaryotic symbiosis in the phototrophic consortium "Chlorochromatium aggregatum".</title>
        <authorList>
            <person name="Liu Z."/>
            <person name="Muller J."/>
            <person name="Li T."/>
            <person name="Alvey R.M."/>
            <person name="Vogl K."/>
            <person name="Frigaard N.U."/>
            <person name="Rockwell N.C."/>
            <person name="Boyd E.S."/>
            <person name="Tomsho L.P."/>
            <person name="Schuster S.C."/>
            <person name="Henke P."/>
            <person name="Rohde M."/>
            <person name="Overmann J."/>
            <person name="Bryant D.A."/>
        </authorList>
    </citation>
    <scope>NUCLEOTIDE SEQUENCE [LARGE SCALE GENOMIC DNA]</scope>
    <source>
        <strain evidence="13">CR</strain>
    </source>
</reference>
<dbReference type="InterPro" id="IPR006009">
    <property type="entry name" value="GlcNAc_MurG"/>
</dbReference>
<dbReference type="Pfam" id="PF04101">
    <property type="entry name" value="Glyco_tran_28_C"/>
    <property type="match status" value="1"/>
</dbReference>
<comment type="function">
    <text evidence="10">Cell wall formation. Catalyzes the transfer of a GlcNAc subunit on undecaprenyl-pyrophosphoryl-MurNAc-pentapeptide (lipid intermediate I) to form undecaprenyl-pyrophosphoryl-MurNAc-(pentapeptide)GlcNAc (lipid intermediate II).</text>
</comment>
<dbReference type="Gene3D" id="3.40.50.2000">
    <property type="entry name" value="Glycogen Phosphorylase B"/>
    <property type="match status" value="2"/>
</dbReference>
<accession>U5N6T1</accession>
<dbReference type="EC" id="2.4.1.227" evidence="10"/>